<keyword evidence="5" id="KW-0479">Metal-binding</keyword>
<dbReference type="SMART" id="SM00248">
    <property type="entry name" value="ANK"/>
    <property type="match status" value="3"/>
</dbReference>
<evidence type="ECO:0000256" key="8">
    <source>
        <dbReference type="ARBA" id="ARBA00022833"/>
    </source>
</evidence>
<dbReference type="PROSITE" id="PS50865">
    <property type="entry name" value="ZF_MYND_2"/>
    <property type="match status" value="1"/>
</dbReference>
<evidence type="ECO:0000256" key="2">
    <source>
        <dbReference type="ARBA" id="ARBA00004175"/>
    </source>
</evidence>
<keyword evidence="13" id="KW-1053">Target membrane</keyword>
<keyword evidence="9" id="KW-0638">Presynaptic neurotoxin</keyword>
<evidence type="ECO:0000313" key="19">
    <source>
        <dbReference type="Proteomes" id="UP001235939"/>
    </source>
</evidence>
<dbReference type="PROSITE" id="PS50297">
    <property type="entry name" value="ANK_REP_REGION"/>
    <property type="match status" value="2"/>
</dbReference>
<evidence type="ECO:0000256" key="12">
    <source>
        <dbReference type="ARBA" id="ARBA00023273"/>
    </source>
</evidence>
<keyword evidence="8" id="KW-0862">Zinc</keyword>
<evidence type="ECO:0000256" key="5">
    <source>
        <dbReference type="ARBA" id="ARBA00022723"/>
    </source>
</evidence>
<comment type="subcellular location">
    <subcellularLocation>
        <location evidence="1">Cell projection</location>
        <location evidence="1">Cilium</location>
    </subcellularLocation>
    <subcellularLocation>
        <location evidence="2">Target cell membrane</location>
    </subcellularLocation>
</comment>
<dbReference type="PANTHER" id="PTHR24150">
    <property type="entry name" value="ANKYRIN REPEAT AND MYND DOMAIN-CONTAINING PROTEIN 2"/>
    <property type="match status" value="1"/>
</dbReference>
<evidence type="ECO:0000256" key="3">
    <source>
        <dbReference type="ARBA" id="ARBA00022483"/>
    </source>
</evidence>
<dbReference type="InterPro" id="IPR036770">
    <property type="entry name" value="Ankyrin_rpt-contain_sf"/>
</dbReference>
<keyword evidence="6" id="KW-0677">Repeat</keyword>
<feature type="region of interest" description="Disordered" evidence="16">
    <location>
        <begin position="1"/>
        <end position="21"/>
    </location>
</feature>
<evidence type="ECO:0000256" key="14">
    <source>
        <dbReference type="PROSITE-ProRule" id="PRU00023"/>
    </source>
</evidence>
<keyword evidence="13" id="KW-0472">Membrane</keyword>
<evidence type="ECO:0000256" key="4">
    <source>
        <dbReference type="ARBA" id="ARBA00022537"/>
    </source>
</evidence>
<dbReference type="InterPro" id="IPR002110">
    <property type="entry name" value="Ankyrin_rpt"/>
</dbReference>
<protein>
    <submittedName>
        <fullName evidence="18">ANKMY2</fullName>
    </submittedName>
</protein>
<keyword evidence="19" id="KW-1185">Reference proteome</keyword>
<keyword evidence="10 14" id="KW-0040">ANK repeat</keyword>
<dbReference type="Gene3D" id="6.10.140.2220">
    <property type="match status" value="1"/>
</dbReference>
<sequence>MEGQNDAKANGNDSIDENGSAKPQLTKDELALFDCLHEKKFENVKILIGNPQLNINCVDANGMTPLQIVAYSGNYELCKLFIDRNADVNANSQNSGYSALMFAALSGKTEVVSLLLQHGADTQVKTSVGRTASQLAAFVGHHHVVSVINNFIPKDALYYYTRPHCNEIQPKLTRDIANHLYPILITPNCHPVKLALTFNDNIILLKEYKKVIEILQTLAKDQIGSNEIFAFKYHHIGFILKVCAEYLEKNPHSTLKILIKSWLQGRKLDGFPVVLEKLVRQCIQEFPILDCTLIVQLVRTLASVEFGDSPTAIYLVWQAISGKAANAEDDTCFTCGEIAEKQCSQCKLYKYCSQNCQKMHWFTHKNFCKSD</sequence>
<evidence type="ECO:0000256" key="13">
    <source>
        <dbReference type="ARBA" id="ARBA00023298"/>
    </source>
</evidence>
<dbReference type="InterPro" id="IPR052452">
    <property type="entry name" value="Ankyrin-MYND_dom_contain_2"/>
</dbReference>
<evidence type="ECO:0000313" key="18">
    <source>
        <dbReference type="EMBL" id="UYV61204.1"/>
    </source>
</evidence>
<evidence type="ECO:0000256" key="7">
    <source>
        <dbReference type="ARBA" id="ARBA00022771"/>
    </source>
</evidence>
<keyword evidence="9" id="KW-0800">Toxin</keyword>
<dbReference type="Gene3D" id="1.25.40.20">
    <property type="entry name" value="Ankyrin repeat-containing domain"/>
    <property type="match status" value="1"/>
</dbReference>
<dbReference type="PRINTS" id="PR01415">
    <property type="entry name" value="ANKYRIN"/>
</dbReference>
<evidence type="ECO:0000256" key="6">
    <source>
        <dbReference type="ARBA" id="ARBA00022737"/>
    </source>
</evidence>
<feature type="domain" description="MYND-type" evidence="17">
    <location>
        <begin position="332"/>
        <end position="368"/>
    </location>
</feature>
<dbReference type="Proteomes" id="UP001235939">
    <property type="component" value="Chromosome 01"/>
</dbReference>
<evidence type="ECO:0000256" key="11">
    <source>
        <dbReference type="ARBA" id="ARBA00023069"/>
    </source>
</evidence>
<evidence type="ECO:0000256" key="15">
    <source>
        <dbReference type="PROSITE-ProRule" id="PRU00134"/>
    </source>
</evidence>
<keyword evidence="4" id="KW-1052">Target cell membrane</keyword>
<feature type="repeat" description="ANK" evidence="14">
    <location>
        <begin position="61"/>
        <end position="93"/>
    </location>
</feature>
<dbReference type="SUPFAM" id="SSF144232">
    <property type="entry name" value="HIT/MYND zinc finger-like"/>
    <property type="match status" value="1"/>
</dbReference>
<reference evidence="18 19" key="1">
    <citation type="submission" date="2022-01" db="EMBL/GenBank/DDBJ databases">
        <title>A chromosomal length assembly of Cordylochernes scorpioides.</title>
        <authorList>
            <person name="Zeh D."/>
            <person name="Zeh J."/>
        </authorList>
    </citation>
    <scope>NUCLEOTIDE SEQUENCE [LARGE SCALE GENOMIC DNA]</scope>
    <source>
        <strain evidence="18">IN4F17</strain>
        <tissue evidence="18">Whole Body</tissue>
    </source>
</reference>
<evidence type="ECO:0000256" key="16">
    <source>
        <dbReference type="SAM" id="MobiDB-lite"/>
    </source>
</evidence>
<dbReference type="InterPro" id="IPR002893">
    <property type="entry name" value="Znf_MYND"/>
</dbReference>
<accession>A0ABY6JXB8</accession>
<keyword evidence="11" id="KW-0969">Cilium</keyword>
<dbReference type="PANTHER" id="PTHR24150:SF8">
    <property type="entry name" value="ANKYRIN REPEAT AND MYND DOMAIN-CONTAINING PROTEIN 2"/>
    <property type="match status" value="1"/>
</dbReference>
<proteinExistence type="predicted"/>
<evidence type="ECO:0000256" key="1">
    <source>
        <dbReference type="ARBA" id="ARBA00004138"/>
    </source>
</evidence>
<dbReference type="Pfam" id="PF01753">
    <property type="entry name" value="zf-MYND"/>
    <property type="match status" value="1"/>
</dbReference>
<dbReference type="PROSITE" id="PS01360">
    <property type="entry name" value="ZF_MYND_1"/>
    <property type="match status" value="1"/>
</dbReference>
<gene>
    <name evidence="18" type="ORF">LAZ67_1003810</name>
</gene>
<dbReference type="SUPFAM" id="SSF48403">
    <property type="entry name" value="Ankyrin repeat"/>
    <property type="match status" value="1"/>
</dbReference>
<name>A0ABY6JXB8_9ARAC</name>
<dbReference type="Pfam" id="PF12796">
    <property type="entry name" value="Ank_2"/>
    <property type="match status" value="1"/>
</dbReference>
<dbReference type="EMBL" id="CP092863">
    <property type="protein sequence ID" value="UYV61204.1"/>
    <property type="molecule type" value="Genomic_DNA"/>
</dbReference>
<dbReference type="PROSITE" id="PS50088">
    <property type="entry name" value="ANK_REPEAT"/>
    <property type="match status" value="2"/>
</dbReference>
<feature type="repeat" description="ANK" evidence="14">
    <location>
        <begin position="95"/>
        <end position="127"/>
    </location>
</feature>
<keyword evidence="3" id="KW-0268">Exocytosis</keyword>
<keyword evidence="12" id="KW-0966">Cell projection</keyword>
<organism evidence="18 19">
    <name type="scientific">Cordylochernes scorpioides</name>
    <dbReference type="NCBI Taxonomy" id="51811"/>
    <lineage>
        <taxon>Eukaryota</taxon>
        <taxon>Metazoa</taxon>
        <taxon>Ecdysozoa</taxon>
        <taxon>Arthropoda</taxon>
        <taxon>Chelicerata</taxon>
        <taxon>Arachnida</taxon>
        <taxon>Pseudoscorpiones</taxon>
        <taxon>Cheliferoidea</taxon>
        <taxon>Chernetidae</taxon>
        <taxon>Cordylochernes</taxon>
    </lineage>
</organism>
<keyword evidence="7 15" id="KW-0863">Zinc-finger</keyword>
<evidence type="ECO:0000256" key="9">
    <source>
        <dbReference type="ARBA" id="ARBA00023028"/>
    </source>
</evidence>
<evidence type="ECO:0000259" key="17">
    <source>
        <dbReference type="PROSITE" id="PS50865"/>
    </source>
</evidence>
<evidence type="ECO:0000256" key="10">
    <source>
        <dbReference type="ARBA" id="ARBA00023043"/>
    </source>
</evidence>
<keyword evidence="9" id="KW-0528">Neurotoxin</keyword>